<evidence type="ECO:0000313" key="2">
    <source>
        <dbReference type="EMBL" id="AET02703.1"/>
    </source>
</evidence>
<reference evidence="2 4" key="2">
    <citation type="journal article" date="2014" name="BMC Genomics">
        <title>An improved genome release (version Mt4.0) for the model legume Medicago truncatula.</title>
        <authorList>
            <person name="Tang H."/>
            <person name="Krishnakumar V."/>
            <person name="Bidwell S."/>
            <person name="Rosen B."/>
            <person name="Chan A."/>
            <person name="Zhou S."/>
            <person name="Gentzbittel L."/>
            <person name="Childs K.L."/>
            <person name="Yandell M."/>
            <person name="Gundlach H."/>
            <person name="Mayer K.F."/>
            <person name="Schwartz D.C."/>
            <person name="Town C.D."/>
        </authorList>
    </citation>
    <scope>GENOME REANNOTATION</scope>
    <source>
        <strain evidence="3 4">cv. Jemalong A17</strain>
    </source>
</reference>
<reference evidence="2 4" key="1">
    <citation type="journal article" date="2011" name="Nature">
        <title>The Medicago genome provides insight into the evolution of rhizobial symbioses.</title>
        <authorList>
            <person name="Young N.D."/>
            <person name="Debelle F."/>
            <person name="Oldroyd G.E."/>
            <person name="Geurts R."/>
            <person name="Cannon S.B."/>
            <person name="Udvardi M.K."/>
            <person name="Benedito V.A."/>
            <person name="Mayer K.F."/>
            <person name="Gouzy J."/>
            <person name="Schoof H."/>
            <person name="Van de Peer Y."/>
            <person name="Proost S."/>
            <person name="Cook D.R."/>
            <person name="Meyers B.C."/>
            <person name="Spannagl M."/>
            <person name="Cheung F."/>
            <person name="De Mita S."/>
            <person name="Krishnakumar V."/>
            <person name="Gundlach H."/>
            <person name="Zhou S."/>
            <person name="Mudge J."/>
            <person name="Bharti A.K."/>
            <person name="Murray J.D."/>
            <person name="Naoumkina M.A."/>
            <person name="Rosen B."/>
            <person name="Silverstein K.A."/>
            <person name="Tang H."/>
            <person name="Rombauts S."/>
            <person name="Zhao P.X."/>
            <person name="Zhou P."/>
            <person name="Barbe V."/>
            <person name="Bardou P."/>
            <person name="Bechner M."/>
            <person name="Bellec A."/>
            <person name="Berger A."/>
            <person name="Berges H."/>
            <person name="Bidwell S."/>
            <person name="Bisseling T."/>
            <person name="Choisne N."/>
            <person name="Couloux A."/>
            <person name="Denny R."/>
            <person name="Deshpande S."/>
            <person name="Dai X."/>
            <person name="Doyle J.J."/>
            <person name="Dudez A.M."/>
            <person name="Farmer A.D."/>
            <person name="Fouteau S."/>
            <person name="Franken C."/>
            <person name="Gibelin C."/>
            <person name="Gish J."/>
            <person name="Goldstein S."/>
            <person name="Gonzalez A.J."/>
            <person name="Green P.J."/>
            <person name="Hallab A."/>
            <person name="Hartog M."/>
            <person name="Hua A."/>
            <person name="Humphray S.J."/>
            <person name="Jeong D.H."/>
            <person name="Jing Y."/>
            <person name="Jocker A."/>
            <person name="Kenton S.M."/>
            <person name="Kim D.J."/>
            <person name="Klee K."/>
            <person name="Lai H."/>
            <person name="Lang C."/>
            <person name="Lin S."/>
            <person name="Macmil S.L."/>
            <person name="Magdelenat G."/>
            <person name="Matthews L."/>
            <person name="McCorrison J."/>
            <person name="Monaghan E.L."/>
            <person name="Mun J.H."/>
            <person name="Najar F.Z."/>
            <person name="Nicholson C."/>
            <person name="Noirot C."/>
            <person name="O'Bleness M."/>
            <person name="Paule C.R."/>
            <person name="Poulain J."/>
            <person name="Prion F."/>
            <person name="Qin B."/>
            <person name="Qu C."/>
            <person name="Retzel E.F."/>
            <person name="Riddle C."/>
            <person name="Sallet E."/>
            <person name="Samain S."/>
            <person name="Samson N."/>
            <person name="Sanders I."/>
            <person name="Saurat O."/>
            <person name="Scarpelli C."/>
            <person name="Schiex T."/>
            <person name="Segurens B."/>
            <person name="Severin A.J."/>
            <person name="Sherrier D.J."/>
            <person name="Shi R."/>
            <person name="Sims S."/>
            <person name="Singer S.R."/>
            <person name="Sinharoy S."/>
            <person name="Sterck L."/>
            <person name="Viollet A."/>
            <person name="Wang B.B."/>
            <person name="Wang K."/>
            <person name="Wang M."/>
            <person name="Wang X."/>
            <person name="Warfsmann J."/>
            <person name="Weissenbach J."/>
            <person name="White D.D."/>
            <person name="White J.D."/>
            <person name="Wiley G.B."/>
            <person name="Wincker P."/>
            <person name="Xing Y."/>
            <person name="Yang L."/>
            <person name="Yao Z."/>
            <person name="Ying F."/>
            <person name="Zhai J."/>
            <person name="Zhou L."/>
            <person name="Zuber A."/>
            <person name="Denarie J."/>
            <person name="Dixon R.A."/>
            <person name="May G.D."/>
            <person name="Schwartz D.C."/>
            <person name="Rogers J."/>
            <person name="Quetier F."/>
            <person name="Town C.D."/>
            <person name="Roe B.A."/>
        </authorList>
    </citation>
    <scope>NUCLEOTIDE SEQUENCE [LARGE SCALE GENOMIC DNA]</scope>
    <source>
        <strain evidence="2">A17</strain>
        <strain evidence="3 4">cv. Jemalong A17</strain>
    </source>
</reference>
<organism evidence="2 4">
    <name type="scientific">Medicago truncatula</name>
    <name type="common">Barrel medic</name>
    <name type="synonym">Medicago tribuloides</name>
    <dbReference type="NCBI Taxonomy" id="3880"/>
    <lineage>
        <taxon>Eukaryota</taxon>
        <taxon>Viridiplantae</taxon>
        <taxon>Streptophyta</taxon>
        <taxon>Embryophyta</taxon>
        <taxon>Tracheophyta</taxon>
        <taxon>Spermatophyta</taxon>
        <taxon>Magnoliopsida</taxon>
        <taxon>eudicotyledons</taxon>
        <taxon>Gunneridae</taxon>
        <taxon>Pentapetalae</taxon>
        <taxon>rosids</taxon>
        <taxon>fabids</taxon>
        <taxon>Fabales</taxon>
        <taxon>Fabaceae</taxon>
        <taxon>Papilionoideae</taxon>
        <taxon>50 kb inversion clade</taxon>
        <taxon>NPAAA clade</taxon>
        <taxon>Hologalegina</taxon>
        <taxon>IRL clade</taxon>
        <taxon>Trifolieae</taxon>
        <taxon>Medicago</taxon>
    </lineage>
</organism>
<dbReference type="EMBL" id="CM001224">
    <property type="protein sequence ID" value="AET02703.1"/>
    <property type="molecule type" value="Genomic_DNA"/>
</dbReference>
<feature type="region of interest" description="Disordered" evidence="1">
    <location>
        <begin position="1"/>
        <end position="45"/>
    </location>
</feature>
<dbReference type="HOGENOM" id="CLU_2041563_0_0_1"/>
<evidence type="ECO:0000313" key="3">
    <source>
        <dbReference type="EnsemblPlants" id="AET02703"/>
    </source>
</evidence>
<dbReference type="AlphaFoldDB" id="G7L8H9"/>
<evidence type="ECO:0000256" key="1">
    <source>
        <dbReference type="SAM" id="MobiDB-lite"/>
    </source>
</evidence>
<dbReference type="Proteomes" id="UP000002051">
    <property type="component" value="Chromosome 8"/>
</dbReference>
<accession>G7L8H9</accession>
<reference evidence="3" key="3">
    <citation type="submission" date="2015-04" db="UniProtKB">
        <authorList>
            <consortium name="EnsemblPlants"/>
        </authorList>
    </citation>
    <scope>IDENTIFICATION</scope>
    <source>
        <strain evidence="3">cv. Jemalong A17</strain>
    </source>
</reference>
<dbReference type="PaxDb" id="3880-AET02703"/>
<sequence length="121" mass="13463">MGCKIAQKEEEGVQNRTIRKKIGGKSAIEHKDAVQNQKGGKKSVPEGVSFVSRSQLRDVFVAAIIHMIQRFGGATPEEEKTPELQVQFANQKPWLVSQGVETKKHTRLNRGLVDLAVTQTR</sequence>
<protein>
    <submittedName>
        <fullName evidence="2 3">Uncharacterized protein</fullName>
    </submittedName>
</protein>
<keyword evidence="4" id="KW-1185">Reference proteome</keyword>
<dbReference type="EnsemblPlants" id="AET02703">
    <property type="protein sequence ID" value="AET02703"/>
    <property type="gene ID" value="MTR_8g046050"/>
</dbReference>
<gene>
    <name evidence="2" type="ordered locus">MTR_8g046050</name>
</gene>
<feature type="compositionally biased region" description="Basic and acidic residues" evidence="1">
    <location>
        <begin position="1"/>
        <end position="13"/>
    </location>
</feature>
<evidence type="ECO:0000313" key="4">
    <source>
        <dbReference type="Proteomes" id="UP000002051"/>
    </source>
</evidence>
<proteinExistence type="predicted"/>
<name>G7L8H9_MEDTR</name>